<keyword evidence="1" id="KW-0446">Lipid-binding</keyword>
<protein>
    <submittedName>
        <fullName evidence="3">EDD domain protein, DegV family</fullName>
    </submittedName>
</protein>
<feature type="compositionally biased region" description="Polar residues" evidence="2">
    <location>
        <begin position="332"/>
        <end position="341"/>
    </location>
</feature>
<dbReference type="InterPro" id="IPR050270">
    <property type="entry name" value="DegV_domain_contain"/>
</dbReference>
<accession>A0A1G4Y6S9</accession>
<evidence type="ECO:0000313" key="4">
    <source>
        <dbReference type="Proteomes" id="UP000198981"/>
    </source>
</evidence>
<organism evidence="3 4">
    <name type="scientific">Klenkia marina</name>
    <dbReference type="NCBI Taxonomy" id="1960309"/>
    <lineage>
        <taxon>Bacteria</taxon>
        <taxon>Bacillati</taxon>
        <taxon>Actinomycetota</taxon>
        <taxon>Actinomycetes</taxon>
        <taxon>Geodermatophilales</taxon>
        <taxon>Geodermatophilaceae</taxon>
        <taxon>Klenkia</taxon>
    </lineage>
</organism>
<evidence type="ECO:0000256" key="1">
    <source>
        <dbReference type="ARBA" id="ARBA00023121"/>
    </source>
</evidence>
<dbReference type="EMBL" id="FMUH01000003">
    <property type="protein sequence ID" value="SCX49122.1"/>
    <property type="molecule type" value="Genomic_DNA"/>
</dbReference>
<feature type="region of interest" description="Disordered" evidence="2">
    <location>
        <begin position="278"/>
        <end position="341"/>
    </location>
</feature>
<dbReference type="Gene3D" id="3.30.1180.10">
    <property type="match status" value="1"/>
</dbReference>
<name>A0A1G4Y6S9_9ACTN</name>
<dbReference type="Gene3D" id="3.40.50.10170">
    <property type="match status" value="1"/>
</dbReference>
<dbReference type="GO" id="GO:0008289">
    <property type="term" value="F:lipid binding"/>
    <property type="evidence" value="ECO:0007669"/>
    <property type="project" value="UniProtKB-KW"/>
</dbReference>
<dbReference type="NCBIfam" id="TIGR00762">
    <property type="entry name" value="DegV"/>
    <property type="match status" value="1"/>
</dbReference>
<dbReference type="PROSITE" id="PS51482">
    <property type="entry name" value="DEGV"/>
    <property type="match status" value="1"/>
</dbReference>
<dbReference type="OrthoDB" id="9760324at2"/>
<evidence type="ECO:0000256" key="2">
    <source>
        <dbReference type="SAM" id="MobiDB-lite"/>
    </source>
</evidence>
<dbReference type="InterPro" id="IPR043168">
    <property type="entry name" value="DegV_C"/>
</dbReference>
<dbReference type="RefSeq" id="WP_092803580.1">
    <property type="nucleotide sequence ID" value="NZ_FMUH01000003.1"/>
</dbReference>
<dbReference type="InterPro" id="IPR003797">
    <property type="entry name" value="DegV"/>
</dbReference>
<sequence>MSVAVVTDSTAYLPTGLVADLDIEVVPLYVVLTGRSGREGLDVGSAEVARTLAVRGQQVTTSRPTPGDFVAAYRRRLDAGADRIVSIHLSGELSGTWDAARSAAAQVGDHVVTVVDGRTAAMGTGFAVLAAARAAAAGARADEVADVARRTAAASSTLFVVDTLEHLRRGGRIGSAAAVLGTALSVRPVLHVQDGRIVLLEKVRTTSRAVARLVQRVVDLCGDGPVSLAVHHLAAAPRADALAQQLRERVPMLRELHVSELGAAIGAHVGPGALGVVVDPTATPASPDAQPEPSVPADPGPAAPATAGPVADPAADPGAESSAEPVTAPGTDRQSGPTGEP</sequence>
<dbReference type="SUPFAM" id="SSF82549">
    <property type="entry name" value="DAK1/DegV-like"/>
    <property type="match status" value="1"/>
</dbReference>
<gene>
    <name evidence="3" type="ORF">SAMN03159343_2111</name>
</gene>
<evidence type="ECO:0000313" key="3">
    <source>
        <dbReference type="EMBL" id="SCX49122.1"/>
    </source>
</evidence>
<dbReference type="PANTHER" id="PTHR33434:SF2">
    <property type="entry name" value="FATTY ACID-BINDING PROTEIN TM_1468"/>
    <property type="match status" value="1"/>
</dbReference>
<dbReference type="Proteomes" id="UP000198981">
    <property type="component" value="Unassembled WGS sequence"/>
</dbReference>
<reference evidence="4" key="1">
    <citation type="submission" date="2016-10" db="EMBL/GenBank/DDBJ databases">
        <authorList>
            <person name="Varghese N."/>
            <person name="Submissions S."/>
        </authorList>
    </citation>
    <scope>NUCLEOTIDE SEQUENCE [LARGE SCALE GENOMIC DNA]</scope>
    <source>
        <strain evidence="4">DSM 45722</strain>
    </source>
</reference>
<feature type="compositionally biased region" description="Low complexity" evidence="2">
    <location>
        <begin position="303"/>
        <end position="319"/>
    </location>
</feature>
<feature type="compositionally biased region" description="Pro residues" evidence="2">
    <location>
        <begin position="293"/>
        <end position="302"/>
    </location>
</feature>
<dbReference type="PANTHER" id="PTHR33434">
    <property type="entry name" value="DEGV DOMAIN-CONTAINING PROTEIN DR_1986-RELATED"/>
    <property type="match status" value="1"/>
</dbReference>
<dbReference type="Pfam" id="PF02645">
    <property type="entry name" value="DegV"/>
    <property type="match status" value="1"/>
</dbReference>
<dbReference type="STRING" id="1960309.SAMN03159343_2111"/>
<proteinExistence type="predicted"/>
<keyword evidence="4" id="KW-1185">Reference proteome</keyword>
<dbReference type="AlphaFoldDB" id="A0A1G4Y6S9"/>